<dbReference type="SUPFAM" id="SSF50022">
    <property type="entry name" value="ISP domain"/>
    <property type="match status" value="1"/>
</dbReference>
<dbReference type="GO" id="GO:0051537">
    <property type="term" value="F:2 iron, 2 sulfur cluster binding"/>
    <property type="evidence" value="ECO:0007669"/>
    <property type="project" value="UniProtKB-KW"/>
</dbReference>
<proteinExistence type="inferred from homology"/>
<dbReference type="AlphaFoldDB" id="A0A5S5CWB8"/>
<dbReference type="PANTHER" id="PTHR21496:SF0">
    <property type="entry name" value="RIESKE DOMAIN-CONTAINING PROTEIN"/>
    <property type="match status" value="1"/>
</dbReference>
<keyword evidence="1" id="KW-0001">2Fe-2S</keyword>
<evidence type="ECO:0000256" key="5">
    <source>
        <dbReference type="ARBA" id="ARBA00034078"/>
    </source>
</evidence>
<evidence type="ECO:0000256" key="4">
    <source>
        <dbReference type="ARBA" id="ARBA00023014"/>
    </source>
</evidence>
<keyword evidence="3" id="KW-0408">Iron</keyword>
<gene>
    <name evidence="8" type="ORF">BC792_1361</name>
</gene>
<keyword evidence="9" id="KW-1185">Reference proteome</keyword>
<comment type="cofactor">
    <cofactor evidence="5">
        <name>[2Fe-2S] cluster</name>
        <dbReference type="ChEBI" id="CHEBI:190135"/>
    </cofactor>
</comment>
<evidence type="ECO:0000313" key="9">
    <source>
        <dbReference type="Proteomes" id="UP000325105"/>
    </source>
</evidence>
<protein>
    <submittedName>
        <fullName evidence="8">3-phenylpropionate/trans-cinnamate dioxygenase ferredoxin subunit</fullName>
    </submittedName>
</protein>
<dbReference type="Gene3D" id="2.102.10.10">
    <property type="entry name" value="Rieske [2Fe-2S] iron-sulphur domain"/>
    <property type="match status" value="1"/>
</dbReference>
<evidence type="ECO:0000256" key="3">
    <source>
        <dbReference type="ARBA" id="ARBA00023004"/>
    </source>
</evidence>
<dbReference type="RefSeq" id="WP_148910346.1">
    <property type="nucleotide sequence ID" value="NZ_VNHX01000036.1"/>
</dbReference>
<dbReference type="PANTHER" id="PTHR21496">
    <property type="entry name" value="FERREDOXIN-RELATED"/>
    <property type="match status" value="1"/>
</dbReference>
<organism evidence="8 9">
    <name type="scientific">Sphingobacterium allocomposti</name>
    <dbReference type="NCBI Taxonomy" id="415956"/>
    <lineage>
        <taxon>Bacteria</taxon>
        <taxon>Pseudomonadati</taxon>
        <taxon>Bacteroidota</taxon>
        <taxon>Sphingobacteriia</taxon>
        <taxon>Sphingobacteriales</taxon>
        <taxon>Sphingobacteriaceae</taxon>
        <taxon>Sphingobacterium</taxon>
    </lineage>
</organism>
<dbReference type="InterPro" id="IPR017941">
    <property type="entry name" value="Rieske_2Fe-2S"/>
</dbReference>
<keyword evidence="8" id="KW-0223">Dioxygenase</keyword>
<comment type="similarity">
    <text evidence="6">Belongs to the bacterial ring-hydroxylating dioxygenase ferredoxin component family.</text>
</comment>
<feature type="domain" description="Rieske" evidence="7">
    <location>
        <begin position="6"/>
        <end position="99"/>
    </location>
</feature>
<evidence type="ECO:0000259" key="7">
    <source>
        <dbReference type="PROSITE" id="PS51296"/>
    </source>
</evidence>
<comment type="caution">
    <text evidence="8">The sequence shown here is derived from an EMBL/GenBank/DDBJ whole genome shotgun (WGS) entry which is preliminary data.</text>
</comment>
<evidence type="ECO:0000313" key="8">
    <source>
        <dbReference type="EMBL" id="TYP87394.1"/>
    </source>
</evidence>
<evidence type="ECO:0000256" key="1">
    <source>
        <dbReference type="ARBA" id="ARBA00022714"/>
    </source>
</evidence>
<keyword evidence="8" id="KW-0560">Oxidoreductase</keyword>
<evidence type="ECO:0000256" key="6">
    <source>
        <dbReference type="ARBA" id="ARBA00038001"/>
    </source>
</evidence>
<accession>A0A5S5CWB8</accession>
<dbReference type="GO" id="GO:0051213">
    <property type="term" value="F:dioxygenase activity"/>
    <property type="evidence" value="ECO:0007669"/>
    <property type="project" value="UniProtKB-KW"/>
</dbReference>
<dbReference type="EMBL" id="VNHX01000036">
    <property type="protein sequence ID" value="TYP87394.1"/>
    <property type="molecule type" value="Genomic_DNA"/>
</dbReference>
<sequence>MDKHEWYLVPEPAEEGKVEKRTVGGKSICLILSDKQLYATGAKCPHAGADLSRGWCEAGKLVCPYHRHKFDIVTGKGDPDQGNYIRTYPVKKEDNRWYVGIPKSWWAGWF</sequence>
<evidence type="ECO:0000256" key="2">
    <source>
        <dbReference type="ARBA" id="ARBA00022723"/>
    </source>
</evidence>
<dbReference type="Pfam" id="PF00355">
    <property type="entry name" value="Rieske"/>
    <property type="match status" value="1"/>
</dbReference>
<dbReference type="Proteomes" id="UP000325105">
    <property type="component" value="Unassembled WGS sequence"/>
</dbReference>
<reference evidence="8 9" key="1">
    <citation type="submission" date="2019-07" db="EMBL/GenBank/DDBJ databases">
        <title>Genomic Encyclopedia of Archaeal and Bacterial Type Strains, Phase II (KMG-II): from individual species to whole genera.</title>
        <authorList>
            <person name="Goeker M."/>
        </authorList>
    </citation>
    <scope>NUCLEOTIDE SEQUENCE [LARGE SCALE GENOMIC DNA]</scope>
    <source>
        <strain evidence="8 9">DSM 18850</strain>
    </source>
</reference>
<keyword evidence="4" id="KW-0411">Iron-sulfur</keyword>
<dbReference type="InterPro" id="IPR036922">
    <property type="entry name" value="Rieske_2Fe-2S_sf"/>
</dbReference>
<dbReference type="PROSITE" id="PS51296">
    <property type="entry name" value="RIESKE"/>
    <property type="match status" value="1"/>
</dbReference>
<keyword evidence="2" id="KW-0479">Metal-binding</keyword>
<dbReference type="GO" id="GO:0046872">
    <property type="term" value="F:metal ion binding"/>
    <property type="evidence" value="ECO:0007669"/>
    <property type="project" value="UniProtKB-KW"/>
</dbReference>
<name>A0A5S5CWB8_9SPHI</name>
<dbReference type="OrthoDB" id="593800at2"/>